<reference evidence="1 2" key="1">
    <citation type="journal article" date="2005" name="PLoS Biol.">
        <title>The genomes of Oryza sativa: a history of duplications.</title>
        <authorList>
            <person name="Yu J."/>
            <person name="Wang J."/>
            <person name="Lin W."/>
            <person name="Li S."/>
            <person name="Li H."/>
            <person name="Zhou J."/>
            <person name="Ni P."/>
            <person name="Dong W."/>
            <person name="Hu S."/>
            <person name="Zeng C."/>
            <person name="Zhang J."/>
            <person name="Zhang Y."/>
            <person name="Li R."/>
            <person name="Xu Z."/>
            <person name="Li S."/>
            <person name="Li X."/>
            <person name="Zheng H."/>
            <person name="Cong L."/>
            <person name="Lin L."/>
            <person name="Yin J."/>
            <person name="Geng J."/>
            <person name="Li G."/>
            <person name="Shi J."/>
            <person name="Liu J."/>
            <person name="Lv H."/>
            <person name="Li J."/>
            <person name="Wang J."/>
            <person name="Deng Y."/>
            <person name="Ran L."/>
            <person name="Shi X."/>
            <person name="Wang X."/>
            <person name="Wu Q."/>
            <person name="Li C."/>
            <person name="Ren X."/>
            <person name="Wang J."/>
            <person name="Wang X."/>
            <person name="Li D."/>
            <person name="Liu D."/>
            <person name="Zhang X."/>
            <person name="Ji Z."/>
            <person name="Zhao W."/>
            <person name="Sun Y."/>
            <person name="Zhang Z."/>
            <person name="Bao J."/>
            <person name="Han Y."/>
            <person name="Dong L."/>
            <person name="Ji J."/>
            <person name="Chen P."/>
            <person name="Wu S."/>
            <person name="Liu J."/>
            <person name="Xiao Y."/>
            <person name="Bu D."/>
            <person name="Tan J."/>
            <person name="Yang L."/>
            <person name="Ye C."/>
            <person name="Zhang J."/>
            <person name="Xu J."/>
            <person name="Zhou Y."/>
            <person name="Yu Y."/>
            <person name="Zhang B."/>
            <person name="Zhuang S."/>
            <person name="Wei H."/>
            <person name="Liu B."/>
            <person name="Lei M."/>
            <person name="Yu H."/>
            <person name="Li Y."/>
            <person name="Xu H."/>
            <person name="Wei S."/>
            <person name="He X."/>
            <person name="Fang L."/>
            <person name="Zhang Z."/>
            <person name="Zhang Y."/>
            <person name="Huang X."/>
            <person name="Su Z."/>
            <person name="Tong W."/>
            <person name="Li J."/>
            <person name="Tong Z."/>
            <person name="Li S."/>
            <person name="Ye J."/>
            <person name="Wang L."/>
            <person name="Fang L."/>
            <person name="Lei T."/>
            <person name="Chen C."/>
            <person name="Chen H."/>
            <person name="Xu Z."/>
            <person name="Li H."/>
            <person name="Huang H."/>
            <person name="Zhang F."/>
            <person name="Xu H."/>
            <person name="Li N."/>
            <person name="Zhao C."/>
            <person name="Li S."/>
            <person name="Dong L."/>
            <person name="Huang Y."/>
            <person name="Li L."/>
            <person name="Xi Y."/>
            <person name="Qi Q."/>
            <person name="Li W."/>
            <person name="Zhang B."/>
            <person name="Hu W."/>
            <person name="Zhang Y."/>
            <person name="Tian X."/>
            <person name="Jiao Y."/>
            <person name="Liang X."/>
            <person name="Jin J."/>
            <person name="Gao L."/>
            <person name="Zheng W."/>
            <person name="Hao B."/>
            <person name="Liu S."/>
            <person name="Wang W."/>
            <person name="Yuan L."/>
            <person name="Cao M."/>
            <person name="McDermott J."/>
            <person name="Samudrala R."/>
            <person name="Wang J."/>
            <person name="Wong G.K."/>
            <person name="Yang H."/>
        </authorList>
    </citation>
    <scope>NUCLEOTIDE SEQUENCE [LARGE SCALE GENOMIC DNA]</scope>
    <source>
        <strain evidence="2">cv. 93-11</strain>
    </source>
</reference>
<dbReference type="STRING" id="39946.B8AEU0"/>
<name>B8AEU0_ORYSI</name>
<proteinExistence type="predicted"/>
<accession>B8AEU0</accession>
<keyword evidence="2" id="KW-1185">Reference proteome</keyword>
<gene>
    <name evidence="1" type="ORF">OsI_09431</name>
</gene>
<dbReference type="Proteomes" id="UP000007015">
    <property type="component" value="Chromosome 2"/>
</dbReference>
<evidence type="ECO:0000313" key="2">
    <source>
        <dbReference type="Proteomes" id="UP000007015"/>
    </source>
</evidence>
<protein>
    <submittedName>
        <fullName evidence="1">Uncharacterized protein</fullName>
    </submittedName>
</protein>
<dbReference type="Gene3D" id="3.30.750.44">
    <property type="match status" value="1"/>
</dbReference>
<evidence type="ECO:0000313" key="1">
    <source>
        <dbReference type="EMBL" id="EEC74237.1"/>
    </source>
</evidence>
<sequence>MATCSRPLFVPASAAAASPSPAASRRGAPLVAIVSIWEPRRHLRAHMSLCCKATRRSSGGLTTGHPISALPRAIKRILSSYPSLLTSLGGNLARGYKAAKPFLSIGFGRVVLGMVLVMSVSAATYTAPSSSALTEENLLFLEAWRAVDRAYYDKSFNGQSWFRYRENALRNEPMNTREETSMIFTWLCLRNVPAATSTSSSAMRMNSKYGATSRSTITQIGSTQPQGEPIGVVVIGSEQLSVQPAKDTRNY</sequence>
<dbReference type="Gramene" id="BGIOSGA009286-TA">
    <property type="protein sequence ID" value="BGIOSGA009286-PA"/>
    <property type="gene ID" value="BGIOSGA009286"/>
</dbReference>
<dbReference type="HOGENOM" id="CLU_1108568_0_0_1"/>
<dbReference type="EMBL" id="CM000127">
    <property type="protein sequence ID" value="EEC74237.1"/>
    <property type="molecule type" value="Genomic_DNA"/>
</dbReference>
<organism evidence="1 2">
    <name type="scientific">Oryza sativa subsp. indica</name>
    <name type="common">Rice</name>
    <dbReference type="NCBI Taxonomy" id="39946"/>
    <lineage>
        <taxon>Eukaryota</taxon>
        <taxon>Viridiplantae</taxon>
        <taxon>Streptophyta</taxon>
        <taxon>Embryophyta</taxon>
        <taxon>Tracheophyta</taxon>
        <taxon>Spermatophyta</taxon>
        <taxon>Magnoliopsida</taxon>
        <taxon>Liliopsida</taxon>
        <taxon>Poales</taxon>
        <taxon>Poaceae</taxon>
        <taxon>BOP clade</taxon>
        <taxon>Oryzoideae</taxon>
        <taxon>Oryzeae</taxon>
        <taxon>Oryzinae</taxon>
        <taxon>Oryza</taxon>
        <taxon>Oryza sativa</taxon>
    </lineage>
</organism>
<dbReference type="AlphaFoldDB" id="B8AEU0"/>